<evidence type="ECO:0000313" key="2">
    <source>
        <dbReference type="Proteomes" id="UP001283361"/>
    </source>
</evidence>
<sequence>MTQRPTPQKDEIFEDLCVMTNAAHHAFSMRISWYTVVYCGLHHWSHLWLAGGAGVAGVERPSTPAPTVTRRLQHPATDLLARVGAAEREGRVRGERFGKGGGGGGDWNGFDRCQIDRVDRQTAESGIKSMTRPVQCHVNKTKTGFVSRHSREEVEEVEEDENLSSGIMANFVQQNLSIAT</sequence>
<comment type="caution">
    <text evidence="1">The sequence shown here is derived from an EMBL/GenBank/DDBJ whole genome shotgun (WGS) entry which is preliminary data.</text>
</comment>
<reference evidence="1" key="1">
    <citation type="journal article" date="2023" name="G3 (Bethesda)">
        <title>A reference genome for the long-term kleptoplast-retaining sea slug Elysia crispata morphotype clarki.</title>
        <authorList>
            <person name="Eastman K.E."/>
            <person name="Pendleton A.L."/>
            <person name="Shaikh M.A."/>
            <person name="Suttiyut T."/>
            <person name="Ogas R."/>
            <person name="Tomko P."/>
            <person name="Gavelis G."/>
            <person name="Widhalm J.R."/>
            <person name="Wisecaver J.H."/>
        </authorList>
    </citation>
    <scope>NUCLEOTIDE SEQUENCE</scope>
    <source>
        <strain evidence="1">ECLA1</strain>
    </source>
</reference>
<protein>
    <submittedName>
        <fullName evidence="1">Uncharacterized protein</fullName>
    </submittedName>
</protein>
<name>A0AAE1CMQ0_9GAST</name>
<evidence type="ECO:0000313" key="1">
    <source>
        <dbReference type="EMBL" id="KAK3716905.1"/>
    </source>
</evidence>
<accession>A0AAE1CMQ0</accession>
<organism evidence="1 2">
    <name type="scientific">Elysia crispata</name>
    <name type="common">lettuce slug</name>
    <dbReference type="NCBI Taxonomy" id="231223"/>
    <lineage>
        <taxon>Eukaryota</taxon>
        <taxon>Metazoa</taxon>
        <taxon>Spiralia</taxon>
        <taxon>Lophotrochozoa</taxon>
        <taxon>Mollusca</taxon>
        <taxon>Gastropoda</taxon>
        <taxon>Heterobranchia</taxon>
        <taxon>Euthyneura</taxon>
        <taxon>Panpulmonata</taxon>
        <taxon>Sacoglossa</taxon>
        <taxon>Placobranchoidea</taxon>
        <taxon>Plakobranchidae</taxon>
        <taxon>Elysia</taxon>
    </lineage>
</organism>
<gene>
    <name evidence="1" type="ORF">RRG08_026697</name>
</gene>
<dbReference type="EMBL" id="JAWDGP010007464">
    <property type="protein sequence ID" value="KAK3716905.1"/>
    <property type="molecule type" value="Genomic_DNA"/>
</dbReference>
<dbReference type="AlphaFoldDB" id="A0AAE1CMQ0"/>
<proteinExistence type="predicted"/>
<dbReference type="Proteomes" id="UP001283361">
    <property type="component" value="Unassembled WGS sequence"/>
</dbReference>
<keyword evidence="2" id="KW-1185">Reference proteome</keyword>